<gene>
    <name evidence="2" type="ORF">WL29_20935</name>
</gene>
<organism evidence="2 3">
    <name type="scientific">Burkholderia ubonensis</name>
    <dbReference type="NCBI Taxonomy" id="101571"/>
    <lineage>
        <taxon>Bacteria</taxon>
        <taxon>Pseudomonadati</taxon>
        <taxon>Pseudomonadota</taxon>
        <taxon>Betaproteobacteria</taxon>
        <taxon>Burkholderiales</taxon>
        <taxon>Burkholderiaceae</taxon>
        <taxon>Burkholderia</taxon>
        <taxon>Burkholderia cepacia complex</taxon>
    </lineage>
</organism>
<dbReference type="GO" id="GO:0006355">
    <property type="term" value="P:regulation of DNA-templated transcription"/>
    <property type="evidence" value="ECO:0007669"/>
    <property type="project" value="InterPro"/>
</dbReference>
<dbReference type="AlphaFoldDB" id="A0A106QBI7"/>
<dbReference type="InterPro" id="IPR010985">
    <property type="entry name" value="Ribbon_hlx_hlx"/>
</dbReference>
<dbReference type="RefSeq" id="WP_060192054.1">
    <property type="nucleotide sequence ID" value="NZ_LPHD01000049.1"/>
</dbReference>
<feature type="region of interest" description="Disordered" evidence="1">
    <location>
        <begin position="1"/>
        <end position="20"/>
    </location>
</feature>
<evidence type="ECO:0000313" key="3">
    <source>
        <dbReference type="Proteomes" id="UP000060630"/>
    </source>
</evidence>
<proteinExistence type="predicted"/>
<dbReference type="SUPFAM" id="SSF47598">
    <property type="entry name" value="Ribbon-helix-helix"/>
    <property type="match status" value="1"/>
</dbReference>
<evidence type="ECO:0000256" key="1">
    <source>
        <dbReference type="SAM" id="MobiDB-lite"/>
    </source>
</evidence>
<evidence type="ECO:0000313" key="2">
    <source>
        <dbReference type="EMBL" id="KWA83833.1"/>
    </source>
</evidence>
<comment type="caution">
    <text evidence="2">The sequence shown here is derived from an EMBL/GenBank/DDBJ whole genome shotgun (WGS) entry which is preliminary data.</text>
</comment>
<feature type="compositionally biased region" description="Basic and acidic residues" evidence="1">
    <location>
        <begin position="1"/>
        <end position="14"/>
    </location>
</feature>
<protein>
    <submittedName>
        <fullName evidence="2">Uncharacterized protein</fullName>
    </submittedName>
</protein>
<dbReference type="Proteomes" id="UP000060630">
    <property type="component" value="Unassembled WGS sequence"/>
</dbReference>
<dbReference type="EMBL" id="LPHD01000049">
    <property type="protein sequence ID" value="KWA83833.1"/>
    <property type="molecule type" value="Genomic_DNA"/>
</dbReference>
<sequence>MNKKSTDRHKDHSRQYNVRIPTPLREAFHSACKERGLLPAQVVRTLMQGFVDVAADDNGRTSS</sequence>
<reference evidence="2 3" key="1">
    <citation type="submission" date="2015-11" db="EMBL/GenBank/DDBJ databases">
        <title>Expanding the genomic diversity of Burkholderia species for the development of highly accurate diagnostics.</title>
        <authorList>
            <person name="Sahl J."/>
            <person name="Keim P."/>
            <person name="Wagner D."/>
        </authorList>
    </citation>
    <scope>NUCLEOTIDE SEQUENCE [LARGE SCALE GENOMIC DNA]</scope>
    <source>
        <strain evidence="2 3">MSMB2087WGS</strain>
    </source>
</reference>
<name>A0A106QBI7_9BURK</name>
<accession>A0A106QBI7</accession>